<sequence length="39" mass="4856">MFKGIYKMNFSFNEQPQNSDFMQKFNFKISIFGFYRNYP</sequence>
<dbReference type="EMBL" id="AHMU02000065">
    <property type="protein sequence ID" value="EMN20843.1"/>
    <property type="molecule type" value="Genomic_DNA"/>
</dbReference>
<evidence type="ECO:0000313" key="2">
    <source>
        <dbReference type="Proteomes" id="UP000012106"/>
    </source>
</evidence>
<proteinExistence type="predicted"/>
<organism evidence="1 2">
    <name type="scientific">Leptospira santarosai serovar Arenal str. MAVJ 401</name>
    <dbReference type="NCBI Taxonomy" id="1049976"/>
    <lineage>
        <taxon>Bacteria</taxon>
        <taxon>Pseudomonadati</taxon>
        <taxon>Spirochaetota</taxon>
        <taxon>Spirochaetia</taxon>
        <taxon>Leptospirales</taxon>
        <taxon>Leptospiraceae</taxon>
        <taxon>Leptospira</taxon>
    </lineage>
</organism>
<gene>
    <name evidence="1" type="ORF">LEP1GSC063_3077</name>
</gene>
<protein>
    <submittedName>
        <fullName evidence="1">Uncharacterized protein</fullName>
    </submittedName>
</protein>
<dbReference type="AlphaFoldDB" id="M6JMI2"/>
<evidence type="ECO:0000313" key="1">
    <source>
        <dbReference type="EMBL" id="EMN20843.1"/>
    </source>
</evidence>
<name>M6JMI2_9LEPT</name>
<accession>M6JMI2</accession>
<reference evidence="1 2" key="1">
    <citation type="submission" date="2013-01" db="EMBL/GenBank/DDBJ databases">
        <authorList>
            <person name="Harkins D.M."/>
            <person name="Durkin A.S."/>
            <person name="Brinkac L.M."/>
            <person name="Haft D.H."/>
            <person name="Selengut J.D."/>
            <person name="Sanka R."/>
            <person name="DePew J."/>
            <person name="Purushe J."/>
            <person name="Hartskeerl R.A."/>
            <person name="Ahmed A."/>
            <person name="van der Linden H."/>
            <person name="Goris M.G.A."/>
            <person name="Vinetz J.M."/>
            <person name="Sutton G.G."/>
            <person name="Nierman W.C."/>
            <person name="Fouts D.E."/>
        </authorList>
    </citation>
    <scope>NUCLEOTIDE SEQUENCE [LARGE SCALE GENOMIC DNA]</scope>
    <source>
        <strain evidence="1 2">MAVJ 401</strain>
    </source>
</reference>
<dbReference type="Proteomes" id="UP000012106">
    <property type="component" value="Unassembled WGS sequence"/>
</dbReference>
<comment type="caution">
    <text evidence="1">The sequence shown here is derived from an EMBL/GenBank/DDBJ whole genome shotgun (WGS) entry which is preliminary data.</text>
</comment>